<sequence>MSNSYLGDDDLIFNTSSRIPVCLCIDTSGSMDQYDDTDTSRIERVKKGVAQFYAELRENDLTKYSAEVAIVGFSTTPYIVQDFKTMDLVDAASVNLIPHGKGDLGKGVLKALELLQGRKESYKRNGIDYYQPWLIIMTDGRPTGEENTMADLRQAQQKVTEMEKSKKLTVIPVFIGRTEGDSELSEIDSKADKYLSGFSQKNAPLQLSSGEKFSRFFEWLGKSVSIVTSDSDVELDFADLTDWDEI</sequence>
<dbReference type="SMART" id="SM00327">
    <property type="entry name" value="VWA"/>
    <property type="match status" value="1"/>
</dbReference>
<dbReference type="SUPFAM" id="SSF53300">
    <property type="entry name" value="vWA-like"/>
    <property type="match status" value="1"/>
</dbReference>
<dbReference type="AlphaFoldDB" id="A0A9D2AFJ0"/>
<dbReference type="PROSITE" id="PS50234">
    <property type="entry name" value="VWFA"/>
    <property type="match status" value="1"/>
</dbReference>
<evidence type="ECO:0000313" key="2">
    <source>
        <dbReference type="EMBL" id="HIX07015.1"/>
    </source>
</evidence>
<dbReference type="InterPro" id="IPR036465">
    <property type="entry name" value="vWFA_dom_sf"/>
</dbReference>
<accession>A0A9D2AFJ0</accession>
<evidence type="ECO:0000259" key="1">
    <source>
        <dbReference type="PROSITE" id="PS50234"/>
    </source>
</evidence>
<gene>
    <name evidence="2" type="ORF">H9741_00900</name>
</gene>
<dbReference type="Gene3D" id="3.40.50.410">
    <property type="entry name" value="von Willebrand factor, type A domain"/>
    <property type="match status" value="1"/>
</dbReference>
<reference evidence="2" key="2">
    <citation type="submission" date="2021-04" db="EMBL/GenBank/DDBJ databases">
        <authorList>
            <person name="Gilroy R."/>
        </authorList>
    </citation>
    <scope>NUCLEOTIDE SEQUENCE</scope>
    <source>
        <strain evidence="2">811</strain>
    </source>
</reference>
<dbReference type="Pfam" id="PF13519">
    <property type="entry name" value="VWA_2"/>
    <property type="match status" value="1"/>
</dbReference>
<feature type="domain" description="VWFA" evidence="1">
    <location>
        <begin position="20"/>
        <end position="220"/>
    </location>
</feature>
<name>A0A9D2AFJ0_9FIRM</name>
<dbReference type="InterPro" id="IPR002035">
    <property type="entry name" value="VWF_A"/>
</dbReference>
<evidence type="ECO:0000313" key="3">
    <source>
        <dbReference type="Proteomes" id="UP000824204"/>
    </source>
</evidence>
<organism evidence="2 3">
    <name type="scientific">Candidatus Borkfalkia faecipullorum</name>
    <dbReference type="NCBI Taxonomy" id="2838510"/>
    <lineage>
        <taxon>Bacteria</taxon>
        <taxon>Bacillati</taxon>
        <taxon>Bacillota</taxon>
        <taxon>Clostridia</taxon>
        <taxon>Christensenellales</taxon>
        <taxon>Christensenellaceae</taxon>
        <taxon>Candidatus Borkfalkia</taxon>
    </lineage>
</organism>
<protein>
    <submittedName>
        <fullName evidence="2">VWA domain-containing protein</fullName>
    </submittedName>
</protein>
<dbReference type="Proteomes" id="UP000824204">
    <property type="component" value="Unassembled WGS sequence"/>
</dbReference>
<comment type="caution">
    <text evidence="2">The sequence shown here is derived from an EMBL/GenBank/DDBJ whole genome shotgun (WGS) entry which is preliminary data.</text>
</comment>
<reference evidence="2" key="1">
    <citation type="journal article" date="2021" name="PeerJ">
        <title>Extensive microbial diversity within the chicken gut microbiome revealed by metagenomics and culture.</title>
        <authorList>
            <person name="Gilroy R."/>
            <person name="Ravi A."/>
            <person name="Getino M."/>
            <person name="Pursley I."/>
            <person name="Horton D.L."/>
            <person name="Alikhan N.F."/>
            <person name="Baker D."/>
            <person name="Gharbi K."/>
            <person name="Hall N."/>
            <person name="Watson M."/>
            <person name="Adriaenssens E.M."/>
            <person name="Foster-Nyarko E."/>
            <person name="Jarju S."/>
            <person name="Secka A."/>
            <person name="Antonio M."/>
            <person name="Oren A."/>
            <person name="Chaudhuri R.R."/>
            <person name="La Ragione R."/>
            <person name="Hildebrand F."/>
            <person name="Pallen M.J."/>
        </authorList>
    </citation>
    <scope>NUCLEOTIDE SEQUENCE</scope>
    <source>
        <strain evidence="2">811</strain>
    </source>
</reference>
<dbReference type="EMBL" id="DXFX01000009">
    <property type="protein sequence ID" value="HIX07015.1"/>
    <property type="molecule type" value="Genomic_DNA"/>
</dbReference>
<proteinExistence type="predicted"/>